<dbReference type="STRING" id="310780.SAMN05216267_103090"/>
<feature type="binding site" evidence="7">
    <location>
        <position position="38"/>
    </location>
    <ligand>
        <name>Zn(2+)</name>
        <dbReference type="ChEBI" id="CHEBI:29105"/>
    </ligand>
</feature>
<dbReference type="EMBL" id="FODD01000030">
    <property type="protein sequence ID" value="SEO55691.1"/>
    <property type="molecule type" value="Genomic_DNA"/>
</dbReference>
<dbReference type="RefSeq" id="WP_069462280.1">
    <property type="nucleotide sequence ID" value="NZ_FODD01000030.1"/>
</dbReference>
<dbReference type="AlphaFoldDB" id="A0A1H8QNX6"/>
<evidence type="ECO:0000256" key="4">
    <source>
        <dbReference type="ARBA" id="ARBA00022833"/>
    </source>
</evidence>
<evidence type="ECO:0000256" key="2">
    <source>
        <dbReference type="ARBA" id="ARBA00012925"/>
    </source>
</evidence>
<dbReference type="PANTHER" id="PTHR43175">
    <property type="entry name" value="CARBONIC ANHYDRASE"/>
    <property type="match status" value="1"/>
</dbReference>
<dbReference type="InterPro" id="IPR001765">
    <property type="entry name" value="Carbonic_anhydrase"/>
</dbReference>
<evidence type="ECO:0000313" key="8">
    <source>
        <dbReference type="EMBL" id="SEO55691.1"/>
    </source>
</evidence>
<dbReference type="PANTHER" id="PTHR43175:SF3">
    <property type="entry name" value="CARBON DISULFIDE HYDROLASE"/>
    <property type="match status" value="1"/>
</dbReference>
<keyword evidence="4 7" id="KW-0862">Zinc</keyword>
<dbReference type="Proteomes" id="UP000181951">
    <property type="component" value="Unassembled WGS sequence"/>
</dbReference>
<accession>A0A1H8QNX6</accession>
<evidence type="ECO:0000256" key="7">
    <source>
        <dbReference type="PIRSR" id="PIRSR601765-1"/>
    </source>
</evidence>
<name>A0A1H8QNX6_9ACTN</name>
<dbReference type="InterPro" id="IPR036874">
    <property type="entry name" value="Carbonic_anhydrase_sf"/>
</dbReference>
<dbReference type="EC" id="4.2.1.1" evidence="2"/>
<organism evidence="8 9">
    <name type="scientific">Actinacidiphila rubida</name>
    <dbReference type="NCBI Taxonomy" id="310780"/>
    <lineage>
        <taxon>Bacteria</taxon>
        <taxon>Bacillati</taxon>
        <taxon>Actinomycetota</taxon>
        <taxon>Actinomycetes</taxon>
        <taxon>Kitasatosporales</taxon>
        <taxon>Streptomycetaceae</taxon>
        <taxon>Actinacidiphila</taxon>
    </lineage>
</organism>
<feature type="binding site" evidence="7">
    <location>
        <position position="36"/>
    </location>
    <ligand>
        <name>Zn(2+)</name>
        <dbReference type="ChEBI" id="CHEBI:29105"/>
    </ligand>
</feature>
<evidence type="ECO:0000256" key="1">
    <source>
        <dbReference type="ARBA" id="ARBA00006217"/>
    </source>
</evidence>
<dbReference type="SMART" id="SM00947">
    <property type="entry name" value="Pro_CA"/>
    <property type="match status" value="1"/>
</dbReference>
<keyword evidence="3 7" id="KW-0479">Metal-binding</keyword>
<dbReference type="GO" id="GO:0008270">
    <property type="term" value="F:zinc ion binding"/>
    <property type="evidence" value="ECO:0007669"/>
    <property type="project" value="InterPro"/>
</dbReference>
<reference evidence="8 9" key="1">
    <citation type="submission" date="2016-10" db="EMBL/GenBank/DDBJ databases">
        <authorList>
            <person name="de Groot N.N."/>
        </authorList>
    </citation>
    <scope>NUCLEOTIDE SEQUENCE [LARGE SCALE GENOMIC DNA]</scope>
    <source>
        <strain evidence="8 9">CGMCC 4.2026</strain>
    </source>
</reference>
<comment type="function">
    <text evidence="5">Catalyzes the reversible hydration of carbon dioxide to form bicarbonate.</text>
</comment>
<evidence type="ECO:0000256" key="3">
    <source>
        <dbReference type="ARBA" id="ARBA00022723"/>
    </source>
</evidence>
<evidence type="ECO:0000256" key="5">
    <source>
        <dbReference type="ARBA" id="ARBA00024993"/>
    </source>
</evidence>
<dbReference type="Gene3D" id="3.40.1050.10">
    <property type="entry name" value="Carbonic anhydrase"/>
    <property type="match status" value="1"/>
</dbReference>
<dbReference type="GO" id="GO:0004089">
    <property type="term" value="F:carbonate dehydratase activity"/>
    <property type="evidence" value="ECO:0007669"/>
    <property type="project" value="UniProtKB-EC"/>
</dbReference>
<evidence type="ECO:0000256" key="6">
    <source>
        <dbReference type="ARBA" id="ARBA00048348"/>
    </source>
</evidence>
<dbReference type="Pfam" id="PF00484">
    <property type="entry name" value="Pro_CA"/>
    <property type="match status" value="1"/>
</dbReference>
<comment type="cofactor">
    <cofactor evidence="7">
        <name>Zn(2+)</name>
        <dbReference type="ChEBI" id="CHEBI:29105"/>
    </cofactor>
    <text evidence="7">Binds 1 zinc ion per subunit.</text>
</comment>
<feature type="binding site" evidence="7">
    <location>
        <position position="98"/>
    </location>
    <ligand>
        <name>Zn(2+)</name>
        <dbReference type="ChEBI" id="CHEBI:29105"/>
    </ligand>
</feature>
<keyword evidence="9" id="KW-1185">Reference proteome</keyword>
<protein>
    <recommendedName>
        <fullName evidence="2">carbonic anhydrase</fullName>
        <ecNumber evidence="2">4.2.1.1</ecNumber>
    </recommendedName>
</protein>
<proteinExistence type="inferred from homology"/>
<comment type="similarity">
    <text evidence="1">Belongs to the beta-class carbonic anhydrase family.</text>
</comment>
<comment type="catalytic activity">
    <reaction evidence="6">
        <text>hydrogencarbonate + H(+) = CO2 + H2O</text>
        <dbReference type="Rhea" id="RHEA:10748"/>
        <dbReference type="ChEBI" id="CHEBI:15377"/>
        <dbReference type="ChEBI" id="CHEBI:15378"/>
        <dbReference type="ChEBI" id="CHEBI:16526"/>
        <dbReference type="ChEBI" id="CHEBI:17544"/>
        <dbReference type="EC" id="4.2.1.1"/>
    </reaction>
</comment>
<gene>
    <name evidence="8" type="ORF">SAMN05216267_103090</name>
</gene>
<sequence length="178" mass="19141">MTSISELIERNTSFATDRFRADLGINPSGNLMVIGCVDPRVDPACILGLEQGEAAVIRNVGGRITPATLSSLAMLKKVGEANSTGQSPGDWNLVVLHHTDCGMTDLSAYPNLLAKYFEIAPEDLRDKSVDDPFKSVQVDVGVALHEIKRSRYFVTGLVYDVATGLVDQVVPPTEAGTH</sequence>
<feature type="binding site" evidence="7">
    <location>
        <position position="101"/>
    </location>
    <ligand>
        <name>Zn(2+)</name>
        <dbReference type="ChEBI" id="CHEBI:29105"/>
    </ligand>
</feature>
<dbReference type="SUPFAM" id="SSF53056">
    <property type="entry name" value="beta-carbonic anhydrase, cab"/>
    <property type="match status" value="1"/>
</dbReference>
<evidence type="ECO:0000313" key="9">
    <source>
        <dbReference type="Proteomes" id="UP000181951"/>
    </source>
</evidence>